<evidence type="ECO:0000256" key="1">
    <source>
        <dbReference type="ARBA" id="ARBA00001823"/>
    </source>
</evidence>
<name>A0AA35V3T0_9PROT</name>
<dbReference type="PROSITE" id="PS51722">
    <property type="entry name" value="G_TR_2"/>
    <property type="match status" value="1"/>
</dbReference>
<evidence type="ECO:0000256" key="5">
    <source>
        <dbReference type="ARBA" id="ARBA00011760"/>
    </source>
</evidence>
<dbReference type="RefSeq" id="WP_289842256.1">
    <property type="nucleotide sequence ID" value="NZ_CATKSH010000032.1"/>
</dbReference>
<organism evidence="15 16">
    <name type="scientific">Brytella acorum</name>
    <dbReference type="NCBI Taxonomy" id="2959299"/>
    <lineage>
        <taxon>Bacteria</taxon>
        <taxon>Pseudomonadati</taxon>
        <taxon>Pseudomonadota</taxon>
        <taxon>Alphaproteobacteria</taxon>
        <taxon>Acetobacterales</taxon>
        <taxon>Acetobacteraceae</taxon>
        <taxon>Brytella</taxon>
    </lineage>
</organism>
<comment type="pathway">
    <text evidence="13">Sulfur metabolism; hydrogen sulfide biosynthesis; sulfite from sulfate: step 2/3.</text>
</comment>
<dbReference type="AlphaFoldDB" id="A0AA35V3T0"/>
<dbReference type="SUPFAM" id="SSF50447">
    <property type="entry name" value="Translation proteins"/>
    <property type="match status" value="1"/>
</dbReference>
<dbReference type="InterPro" id="IPR002891">
    <property type="entry name" value="APS"/>
</dbReference>
<dbReference type="GO" id="GO:0004781">
    <property type="term" value="F:sulfate adenylyltransferase (ATP) activity"/>
    <property type="evidence" value="ECO:0007669"/>
    <property type="project" value="UniProtKB-EC"/>
</dbReference>
<keyword evidence="9" id="KW-0342">GTP-binding</keyword>
<comment type="function">
    <text evidence="13">Catalyzes the synthesis of activated sulfate.</text>
</comment>
<dbReference type="EC" id="2.7.1.25" evidence="13"/>
<dbReference type="NCBIfam" id="TIGR00455">
    <property type="entry name" value="apsK"/>
    <property type="match status" value="1"/>
</dbReference>
<evidence type="ECO:0000256" key="8">
    <source>
        <dbReference type="ARBA" id="ARBA00022840"/>
    </source>
</evidence>
<evidence type="ECO:0000256" key="10">
    <source>
        <dbReference type="ARBA" id="ARBA00023268"/>
    </source>
</evidence>
<dbReference type="InterPro" id="IPR005225">
    <property type="entry name" value="Small_GTP-bd"/>
</dbReference>
<feature type="binding site" evidence="13">
    <location>
        <begin position="463"/>
        <end position="470"/>
    </location>
    <ligand>
        <name>ATP</name>
        <dbReference type="ChEBI" id="CHEBI:30616"/>
    </ligand>
</feature>
<keyword evidence="7 13" id="KW-0547">Nucleotide-binding</keyword>
<dbReference type="GO" id="GO:0005525">
    <property type="term" value="F:GTP binding"/>
    <property type="evidence" value="ECO:0007669"/>
    <property type="project" value="UniProtKB-KW"/>
</dbReference>
<keyword evidence="8 13" id="KW-0067">ATP-binding</keyword>
<keyword evidence="6 13" id="KW-0808">Transferase</keyword>
<comment type="similarity">
    <text evidence="3">In the C-terminal section; belongs to the APS kinase family.</text>
</comment>
<evidence type="ECO:0000256" key="2">
    <source>
        <dbReference type="ARBA" id="ARBA00002357"/>
    </source>
</evidence>
<feature type="active site" description="Phosphoserine intermediate" evidence="13">
    <location>
        <position position="537"/>
    </location>
</feature>
<dbReference type="NCBIfam" id="NF003013">
    <property type="entry name" value="PRK03846.1"/>
    <property type="match status" value="1"/>
</dbReference>
<dbReference type="EMBL" id="CATKSH010000032">
    <property type="protein sequence ID" value="CAI9122066.1"/>
    <property type="molecule type" value="Genomic_DNA"/>
</dbReference>
<dbReference type="Pfam" id="PF01583">
    <property type="entry name" value="APS_kinase"/>
    <property type="match status" value="1"/>
</dbReference>
<keyword evidence="13" id="KW-0597">Phosphoprotein</keyword>
<comment type="similarity">
    <text evidence="13">Belongs to the APS kinase family.</text>
</comment>
<evidence type="ECO:0000256" key="9">
    <source>
        <dbReference type="ARBA" id="ARBA00023134"/>
    </source>
</evidence>
<evidence type="ECO:0000256" key="4">
    <source>
        <dbReference type="ARBA" id="ARBA00007237"/>
    </source>
</evidence>
<keyword evidence="13 15" id="KW-0418">Kinase</keyword>
<dbReference type="Proteomes" id="UP001176960">
    <property type="component" value="Unassembled WGS sequence"/>
</dbReference>
<dbReference type="InterPro" id="IPR009000">
    <property type="entry name" value="Transl_B-barrel_sf"/>
</dbReference>
<keyword evidence="16" id="KW-1185">Reference proteome</keyword>
<dbReference type="InterPro" id="IPR027417">
    <property type="entry name" value="P-loop_NTPase"/>
</dbReference>
<accession>A0AA35V3T0</accession>
<dbReference type="PRINTS" id="PR00315">
    <property type="entry name" value="ELONGATNFCT"/>
</dbReference>
<dbReference type="SUPFAM" id="SSF52540">
    <property type="entry name" value="P-loop containing nucleoside triphosphate hydrolases"/>
    <property type="match status" value="2"/>
</dbReference>
<dbReference type="Pfam" id="PF00009">
    <property type="entry name" value="GTP_EFTU"/>
    <property type="match status" value="1"/>
</dbReference>
<dbReference type="PANTHER" id="PTHR23115">
    <property type="entry name" value="TRANSLATION FACTOR"/>
    <property type="match status" value="1"/>
</dbReference>
<dbReference type="PROSITE" id="PS00301">
    <property type="entry name" value="G_TR_1"/>
    <property type="match status" value="1"/>
</dbReference>
<feature type="domain" description="Tr-type G" evidence="14">
    <location>
        <begin position="16"/>
        <end position="228"/>
    </location>
</feature>
<dbReference type="GO" id="GO:0004020">
    <property type="term" value="F:adenylylsulfate kinase activity"/>
    <property type="evidence" value="ECO:0007669"/>
    <property type="project" value="UniProtKB-UniRule"/>
</dbReference>
<dbReference type="HAMAP" id="MF_00065">
    <property type="entry name" value="Adenylyl_sulf_kinase"/>
    <property type="match status" value="1"/>
</dbReference>
<dbReference type="Gene3D" id="3.40.50.300">
    <property type="entry name" value="P-loop containing nucleotide triphosphate hydrolases"/>
    <property type="match status" value="2"/>
</dbReference>
<comment type="function">
    <text evidence="2">APS kinase catalyzes the synthesis of activated sulfate.</text>
</comment>
<comment type="catalytic activity">
    <reaction evidence="12">
        <text>sulfate + ATP + H(+) = adenosine 5'-phosphosulfate + diphosphate</text>
        <dbReference type="Rhea" id="RHEA:18133"/>
        <dbReference type="ChEBI" id="CHEBI:15378"/>
        <dbReference type="ChEBI" id="CHEBI:16189"/>
        <dbReference type="ChEBI" id="CHEBI:30616"/>
        <dbReference type="ChEBI" id="CHEBI:33019"/>
        <dbReference type="ChEBI" id="CHEBI:58243"/>
        <dbReference type="EC" id="2.7.7.4"/>
    </reaction>
</comment>
<dbReference type="InterPro" id="IPR050100">
    <property type="entry name" value="TRAFAC_GTPase_members"/>
</dbReference>
<dbReference type="Gene3D" id="2.40.30.10">
    <property type="entry name" value="Translation factors"/>
    <property type="match status" value="2"/>
</dbReference>
<evidence type="ECO:0000256" key="3">
    <source>
        <dbReference type="ARBA" id="ARBA00005438"/>
    </source>
</evidence>
<proteinExistence type="inferred from homology"/>
<evidence type="ECO:0000256" key="12">
    <source>
        <dbReference type="ARBA" id="ARBA00049370"/>
    </source>
</evidence>
<comment type="catalytic activity">
    <reaction evidence="1 13">
        <text>adenosine 5'-phosphosulfate + ATP = 3'-phosphoadenylyl sulfate + ADP + H(+)</text>
        <dbReference type="Rhea" id="RHEA:24152"/>
        <dbReference type="ChEBI" id="CHEBI:15378"/>
        <dbReference type="ChEBI" id="CHEBI:30616"/>
        <dbReference type="ChEBI" id="CHEBI:58243"/>
        <dbReference type="ChEBI" id="CHEBI:58339"/>
        <dbReference type="ChEBI" id="CHEBI:456216"/>
        <dbReference type="EC" id="2.7.1.25"/>
    </reaction>
</comment>
<dbReference type="GO" id="GO:0003924">
    <property type="term" value="F:GTPase activity"/>
    <property type="evidence" value="ECO:0007669"/>
    <property type="project" value="InterPro"/>
</dbReference>
<sequence length="626" mass="67427">MNAAPDHHIPIEAHRVAATPIVIVGHVDHGKSSLIGRLLHDTGSLQEGKLAQIIESSRKRGLSVEWSFLLDSLQIERDQGVTVDSTRIPFRLGDREFVIVDAPGHRQFLRNMITGAADAEAAVLVVDAQEGAQEQTRRHALLLRLIGIRHVIVLLNKSDLLGFDETKILKAEADVRALLARLEIHAETMIPASARDGDNIAERSARAAWYKGPTLVEALANVPPPAPRTALAFRMPVQDVYRFDDVRYVAGRIERGTIRVGDQIAIGAQKQIATVAEVCRWHAPERPVAGAGESIALRLEPDLVPDRGDLLFPAHDSANAPVRAARVRARLFWLRTEPLRVGESFTLRIATAEYDVTVASIDAVVDLDDLTLNPGDHVQPDGFAEVTLAASHAILFDPFAPGLSGGRGVLVDRFQRIVGGAPLIGAAELPDGAHAIHPTASHVDAQAHARARGHKAAVFWLTGLPGSGKSTVARRAEADLAARGLSATVLDGDTLRAGLCADLGFSPEDRHENIRRASHVAKILAESGQIVIVALVSPLRADRALARQIVGADFHEVFVDTPLETCESRDPKGLYAAARAGRIPQFTGVTAPYEAPETAALHLSGEDVQATTQRLTSFVTRTVLPE</sequence>
<evidence type="ECO:0000256" key="6">
    <source>
        <dbReference type="ARBA" id="ARBA00022679"/>
    </source>
</evidence>
<reference evidence="15" key="1">
    <citation type="submission" date="2023-03" db="EMBL/GenBank/DDBJ databases">
        <authorList>
            <person name="Cleenwerck I."/>
        </authorList>
    </citation>
    <scope>NUCLEOTIDE SEQUENCE</scope>
    <source>
        <strain evidence="15">LMG 32879</strain>
    </source>
</reference>
<dbReference type="CDD" id="cd02027">
    <property type="entry name" value="APSK"/>
    <property type="match status" value="1"/>
</dbReference>
<comment type="caution">
    <text evidence="15">The sequence shown here is derived from an EMBL/GenBank/DDBJ whole genome shotgun (WGS) entry which is preliminary data.</text>
</comment>
<dbReference type="InterPro" id="IPR009001">
    <property type="entry name" value="Transl_elong_EF1A/Init_IF2_C"/>
</dbReference>
<dbReference type="GO" id="GO:0000103">
    <property type="term" value="P:sulfate assimilation"/>
    <property type="evidence" value="ECO:0007669"/>
    <property type="project" value="UniProtKB-UniRule"/>
</dbReference>
<comment type="subunit">
    <text evidence="5">Sulfate-activating enzymes, NodP and NodQ, may be physically associated.</text>
</comment>
<gene>
    <name evidence="13 15" type="primary">cysC</name>
    <name evidence="15" type="ORF">LMG32879_002923</name>
</gene>
<dbReference type="NCBIfam" id="TIGR00231">
    <property type="entry name" value="small_GTP"/>
    <property type="match status" value="1"/>
</dbReference>
<keyword evidence="10" id="KW-0511">Multifunctional enzyme</keyword>
<dbReference type="InterPro" id="IPR000795">
    <property type="entry name" value="T_Tr_GTP-bd_dom"/>
</dbReference>
<comment type="function">
    <text evidence="11">Proposed to provide activated sulfate for transfer to Nod factor. ATP sulfurylase may be the GTPase, regulating ATP sulfurylase activity.</text>
</comment>
<evidence type="ECO:0000256" key="7">
    <source>
        <dbReference type="ARBA" id="ARBA00022741"/>
    </source>
</evidence>
<dbReference type="SUPFAM" id="SSF50465">
    <property type="entry name" value="EF-Tu/eEF-1alpha/eIF2-gamma C-terminal domain"/>
    <property type="match status" value="1"/>
</dbReference>
<evidence type="ECO:0000259" key="14">
    <source>
        <dbReference type="PROSITE" id="PS51722"/>
    </source>
</evidence>
<evidence type="ECO:0000313" key="16">
    <source>
        <dbReference type="Proteomes" id="UP001176960"/>
    </source>
</evidence>
<evidence type="ECO:0000256" key="13">
    <source>
        <dbReference type="HAMAP-Rule" id="MF_00065"/>
    </source>
</evidence>
<evidence type="ECO:0000313" key="15">
    <source>
        <dbReference type="EMBL" id="CAI9122066.1"/>
    </source>
</evidence>
<protein>
    <recommendedName>
        <fullName evidence="13">Adenylyl-sulfate kinase</fullName>
        <ecNumber evidence="13">2.7.1.25</ecNumber>
    </recommendedName>
    <alternativeName>
        <fullName evidence="13">APS kinase</fullName>
    </alternativeName>
    <alternativeName>
        <fullName evidence="13">ATP adenosine-5'-phosphosulfate 3'-phosphotransferase</fullName>
    </alternativeName>
    <alternativeName>
        <fullName evidence="13">Adenosine-5'-phosphosulfate kinase</fullName>
    </alternativeName>
</protein>
<dbReference type="GO" id="GO:0070814">
    <property type="term" value="P:hydrogen sulfide biosynthetic process"/>
    <property type="evidence" value="ECO:0007669"/>
    <property type="project" value="UniProtKB-UniRule"/>
</dbReference>
<dbReference type="InterPro" id="IPR059117">
    <property type="entry name" value="APS_kinase_dom"/>
</dbReference>
<dbReference type="InterPro" id="IPR031157">
    <property type="entry name" value="G_TR_CS"/>
</dbReference>
<dbReference type="GO" id="GO:0005524">
    <property type="term" value="F:ATP binding"/>
    <property type="evidence" value="ECO:0007669"/>
    <property type="project" value="UniProtKB-UniRule"/>
</dbReference>
<comment type="similarity">
    <text evidence="4">In the N-terminal section; belongs to the TRAFAC class translation factor GTPase superfamily. Classic translation factor GTPase family. CysN/NodQ subfamily.</text>
</comment>
<evidence type="ECO:0000256" key="11">
    <source>
        <dbReference type="ARBA" id="ARBA00024872"/>
    </source>
</evidence>